<keyword evidence="2" id="KW-1185">Reference proteome</keyword>
<proteinExistence type="predicted"/>
<name>A0A7J7JL87_BUGNE</name>
<sequence length="278" mass="31205">MPSTKITDDKLGTTLLDSDSDIEFVDEQRRPLRSPQCNQLQPEAIDLDDSVLDETVTESNYSPQYKLSNKAPDFKLPPLPLAPIRRSGLRSRNTNNAPVPQVLFTQKHPEKLKEFSIARSRTKLKPCSDNTSDIFSSDDEDEDFITPFLRTKARSKAANKFKVISDSDDSDSEKAPTAALGNKRTIKDVPISLEEELIGETHMSLSDDEDYQQDANGDLIEREAQCAVIDSDEWDSDGDLEKSFINDQTLCSQQLSQDTMHGLYLNSLVDRDGRGGMW</sequence>
<protein>
    <submittedName>
        <fullName evidence="1">Uncharacterized protein</fullName>
    </submittedName>
</protein>
<dbReference type="AlphaFoldDB" id="A0A7J7JL87"/>
<organism evidence="1 2">
    <name type="scientific">Bugula neritina</name>
    <name type="common">Brown bryozoan</name>
    <name type="synonym">Sertularia neritina</name>
    <dbReference type="NCBI Taxonomy" id="10212"/>
    <lineage>
        <taxon>Eukaryota</taxon>
        <taxon>Metazoa</taxon>
        <taxon>Spiralia</taxon>
        <taxon>Lophotrochozoa</taxon>
        <taxon>Bryozoa</taxon>
        <taxon>Gymnolaemata</taxon>
        <taxon>Cheilostomatida</taxon>
        <taxon>Flustrina</taxon>
        <taxon>Buguloidea</taxon>
        <taxon>Bugulidae</taxon>
        <taxon>Bugula</taxon>
    </lineage>
</organism>
<dbReference type="EMBL" id="VXIV02002141">
    <property type="protein sequence ID" value="KAF6027119.1"/>
    <property type="molecule type" value="Genomic_DNA"/>
</dbReference>
<dbReference type="Proteomes" id="UP000593567">
    <property type="component" value="Unassembled WGS sequence"/>
</dbReference>
<evidence type="ECO:0000313" key="1">
    <source>
        <dbReference type="EMBL" id="KAF6027119.1"/>
    </source>
</evidence>
<gene>
    <name evidence="1" type="ORF">EB796_014575</name>
</gene>
<comment type="caution">
    <text evidence="1">The sequence shown here is derived from an EMBL/GenBank/DDBJ whole genome shotgun (WGS) entry which is preliminary data.</text>
</comment>
<accession>A0A7J7JL87</accession>
<evidence type="ECO:0000313" key="2">
    <source>
        <dbReference type="Proteomes" id="UP000593567"/>
    </source>
</evidence>
<reference evidence="1" key="1">
    <citation type="submission" date="2020-06" db="EMBL/GenBank/DDBJ databases">
        <title>Draft genome of Bugula neritina, a colonial animal packing powerful symbionts and potential medicines.</title>
        <authorList>
            <person name="Rayko M."/>
        </authorList>
    </citation>
    <scope>NUCLEOTIDE SEQUENCE [LARGE SCALE GENOMIC DNA]</scope>
    <source>
        <strain evidence="1">Kwan_BN1</strain>
    </source>
</reference>